<evidence type="ECO:0000313" key="2">
    <source>
        <dbReference type="EMBL" id="GES18954.1"/>
    </source>
</evidence>
<protein>
    <submittedName>
        <fullName evidence="2">Transposase</fullName>
    </submittedName>
</protein>
<dbReference type="InterPro" id="IPR009057">
    <property type="entry name" value="Homeodomain-like_sf"/>
</dbReference>
<dbReference type="Pfam" id="PF13358">
    <property type="entry name" value="DDE_3"/>
    <property type="match status" value="1"/>
</dbReference>
<dbReference type="InterPro" id="IPR036397">
    <property type="entry name" value="RNaseH_sf"/>
</dbReference>
<dbReference type="EMBL" id="BLAF01000009">
    <property type="protein sequence ID" value="GES18954.1"/>
    <property type="molecule type" value="Genomic_DNA"/>
</dbReference>
<keyword evidence="3" id="KW-1185">Reference proteome</keyword>
<dbReference type="Gene3D" id="3.30.420.10">
    <property type="entry name" value="Ribonuclease H-like superfamily/Ribonuclease H"/>
    <property type="match status" value="1"/>
</dbReference>
<accession>A0A5M3XCN7</accession>
<dbReference type="SUPFAM" id="SSF53098">
    <property type="entry name" value="Ribonuclease H-like"/>
    <property type="match status" value="1"/>
</dbReference>
<reference evidence="2 3" key="1">
    <citation type="submission" date="2019-10" db="EMBL/GenBank/DDBJ databases">
        <title>Whole genome shotgun sequence of Acrocarpospora pleiomorpha NBRC 16267.</title>
        <authorList>
            <person name="Ichikawa N."/>
            <person name="Kimura A."/>
            <person name="Kitahashi Y."/>
            <person name="Komaki H."/>
            <person name="Oguchi A."/>
        </authorList>
    </citation>
    <scope>NUCLEOTIDE SEQUENCE [LARGE SCALE GENOMIC DNA]</scope>
    <source>
        <strain evidence="2 3">NBRC 16267</strain>
    </source>
</reference>
<sequence>MAGKPRRPLTLSVDERRTLQGWATRGKTAQVLAHRSRIILLCADGLDNTAVARRLGVTRDTVGKWRNRFIDRRLDGLGDEPRPGAPRTLTDAQVEEVVVRTLEEVPEGATHWSRRELAARVGISASSVRRIWRAFGLQPHLVEEFKISTDPLLIDKIRDVVGLYLSPPEHAVVLSVDEKPHIQAIERSAPVLPMMPGTPERRSHDYHRHGTIDLFAALNVATGKVIGKLSAQHRAVDFRDFLDEIFHHVEPGLEIHVICDNLSTHKAPVVHKWLLAHPTVHLHFTPTYSSWINQVERWFAELQRRRLDRGVFCSLDELTRALQEWLKHWNENARPFTWTKDADQIIGAIGRYCARISGPGH</sequence>
<dbReference type="InterPro" id="IPR012337">
    <property type="entry name" value="RNaseH-like_sf"/>
</dbReference>
<evidence type="ECO:0000313" key="3">
    <source>
        <dbReference type="Proteomes" id="UP000377595"/>
    </source>
</evidence>
<dbReference type="PANTHER" id="PTHR30347">
    <property type="entry name" value="POTASSIUM CHANNEL RELATED"/>
    <property type="match status" value="1"/>
</dbReference>
<dbReference type="SUPFAM" id="SSF46689">
    <property type="entry name" value="Homeodomain-like"/>
    <property type="match status" value="1"/>
</dbReference>
<proteinExistence type="predicted"/>
<feature type="domain" description="Tc1-like transposase DDE" evidence="1">
    <location>
        <begin position="181"/>
        <end position="318"/>
    </location>
</feature>
<dbReference type="InterPro" id="IPR052702">
    <property type="entry name" value="MscS-like_channel"/>
</dbReference>
<dbReference type="AlphaFoldDB" id="A0A5M3XCN7"/>
<gene>
    <name evidence="2" type="ORF">Aple_018490</name>
</gene>
<dbReference type="NCBIfam" id="NF033545">
    <property type="entry name" value="transpos_IS630"/>
    <property type="match status" value="1"/>
</dbReference>
<dbReference type="InterPro" id="IPR038717">
    <property type="entry name" value="Tc1-like_DDE_dom"/>
</dbReference>
<dbReference type="GO" id="GO:0003676">
    <property type="term" value="F:nucleic acid binding"/>
    <property type="evidence" value="ECO:0007669"/>
    <property type="project" value="InterPro"/>
</dbReference>
<name>A0A5M3XCN7_9ACTN</name>
<comment type="caution">
    <text evidence="2">The sequence shown here is derived from an EMBL/GenBank/DDBJ whole genome shotgun (WGS) entry which is preliminary data.</text>
</comment>
<dbReference type="Pfam" id="PF13565">
    <property type="entry name" value="HTH_32"/>
    <property type="match status" value="1"/>
</dbReference>
<dbReference type="Proteomes" id="UP000377595">
    <property type="component" value="Unassembled WGS sequence"/>
</dbReference>
<dbReference type="InterPro" id="IPR047655">
    <property type="entry name" value="Transpos_IS630-like"/>
</dbReference>
<organism evidence="2 3">
    <name type="scientific">Acrocarpospora pleiomorpha</name>
    <dbReference type="NCBI Taxonomy" id="90975"/>
    <lineage>
        <taxon>Bacteria</taxon>
        <taxon>Bacillati</taxon>
        <taxon>Actinomycetota</taxon>
        <taxon>Actinomycetes</taxon>
        <taxon>Streptosporangiales</taxon>
        <taxon>Streptosporangiaceae</taxon>
        <taxon>Acrocarpospora</taxon>
    </lineage>
</organism>
<evidence type="ECO:0000259" key="1">
    <source>
        <dbReference type="Pfam" id="PF13358"/>
    </source>
</evidence>
<dbReference type="PANTHER" id="PTHR30347:SF1">
    <property type="entry name" value="MECHANOSENSITIVE CHANNEL MSCK"/>
    <property type="match status" value="1"/>
</dbReference>
<dbReference type="OrthoDB" id="2375382at2"/>